<dbReference type="EMBL" id="JBBGZA010000001">
    <property type="protein sequence ID" value="MEJ5093355.1"/>
    <property type="molecule type" value="Genomic_DNA"/>
</dbReference>
<evidence type="ECO:0000256" key="1">
    <source>
        <dbReference type="SAM" id="MobiDB-lite"/>
    </source>
</evidence>
<organism evidence="2 3">
    <name type="scientific">Sphingomonas molluscorum</name>
    <dbReference type="NCBI Taxonomy" id="418184"/>
    <lineage>
        <taxon>Bacteria</taxon>
        <taxon>Pseudomonadati</taxon>
        <taxon>Pseudomonadota</taxon>
        <taxon>Alphaproteobacteria</taxon>
        <taxon>Sphingomonadales</taxon>
        <taxon>Sphingomonadaceae</taxon>
        <taxon>Sphingomonas</taxon>
    </lineage>
</organism>
<accession>A0ABU8Q2V9</accession>
<proteinExistence type="predicted"/>
<dbReference type="RefSeq" id="WP_132882916.1">
    <property type="nucleotide sequence ID" value="NZ_JBBGZA010000001.1"/>
</dbReference>
<evidence type="ECO:0000313" key="3">
    <source>
        <dbReference type="Proteomes" id="UP001380365"/>
    </source>
</evidence>
<keyword evidence="3" id="KW-1185">Reference proteome</keyword>
<evidence type="ECO:0008006" key="4">
    <source>
        <dbReference type="Google" id="ProtNLM"/>
    </source>
</evidence>
<comment type="caution">
    <text evidence="2">The sequence shown here is derived from an EMBL/GenBank/DDBJ whole genome shotgun (WGS) entry which is preliminary data.</text>
</comment>
<evidence type="ECO:0000313" key="2">
    <source>
        <dbReference type="EMBL" id="MEJ5093355.1"/>
    </source>
</evidence>
<reference evidence="2 3" key="1">
    <citation type="submission" date="2023-12" db="EMBL/GenBank/DDBJ databases">
        <title>Gut-associated functions are favored during microbiome assembly across C. elegans life.</title>
        <authorList>
            <person name="Zimmermann J."/>
        </authorList>
    </citation>
    <scope>NUCLEOTIDE SEQUENCE [LARGE SCALE GENOMIC DNA]</scope>
    <source>
        <strain evidence="2 3">JUb134</strain>
    </source>
</reference>
<protein>
    <recommendedName>
        <fullName evidence="4">TonB C-terminal domain-containing protein</fullName>
    </recommendedName>
</protein>
<feature type="region of interest" description="Disordered" evidence="1">
    <location>
        <begin position="363"/>
        <end position="391"/>
    </location>
</feature>
<gene>
    <name evidence="2" type="ORF">WH159_02180</name>
</gene>
<dbReference type="Proteomes" id="UP001380365">
    <property type="component" value="Unassembled WGS sequence"/>
</dbReference>
<sequence length="391" mass="42299">MIFLSLLLLAQAGTTPAPQKDVLSQTLEEQSAELVTVTAPSLKATGDALEHCLARACPPQEDIAASLAHAENLVIAGELQDARSVLLKARGRNSRHAAALPVPVSTLHAFNADVASLLGLPDPARIGTIDSVSALKKGLPADDPRIAAQRLRVADVFLREGRVATAVRMYDAVAERAEEAGWAEIQGMAMFRSLMVYATLAQHNSGYKGQARRRYAALRGTTQPVLQPTRDATYLLEARLRLLNDKNSNVDAVLKKMRGIRTVEPMLVVEPTIDMRKLLPDTVTPSIAQSQWIDVGYRITPEGKVADVEMRQGPKARGPWVDAVRRAIENRRYLPLAVPNDAAGLWRRERIMIVVDAAQATGSHIPDAAGPPKLRRIDLTRGPAPASAASS</sequence>
<name>A0ABU8Q2V9_9SPHN</name>